<evidence type="ECO:0000313" key="2">
    <source>
        <dbReference type="Proteomes" id="UP000078284"/>
    </source>
</evidence>
<evidence type="ECO:0000313" key="1">
    <source>
        <dbReference type="EMBL" id="OAP12064.1"/>
    </source>
</evidence>
<proteinExistence type="predicted"/>
<reference evidence="2" key="1">
    <citation type="journal article" date="2016" name="Proc. Natl. Acad. Sci. U.S.A.">
        <title>Chromosome-level assembly of Arabidopsis thaliana Ler reveals the extent of translocation and inversion polymorphisms.</title>
        <authorList>
            <person name="Zapata L."/>
            <person name="Ding J."/>
            <person name="Willing E.M."/>
            <person name="Hartwig B."/>
            <person name="Bezdan D."/>
            <person name="Jiao W.B."/>
            <person name="Patel V."/>
            <person name="Velikkakam James G."/>
            <person name="Koornneef M."/>
            <person name="Ossowski S."/>
            <person name="Schneeberger K."/>
        </authorList>
    </citation>
    <scope>NUCLEOTIDE SEQUENCE [LARGE SCALE GENOMIC DNA]</scope>
    <source>
        <strain evidence="2">cv. Landsberg erecta</strain>
    </source>
</reference>
<sequence length="64" mass="7349">MNALCLLGYVSLVLERLALNMIRGGRGLFLVWPWASVINRIRRRFKRRVSLLFSGSIISLKVFA</sequence>
<organism evidence="1 2">
    <name type="scientific">Arabidopsis thaliana</name>
    <name type="common">Mouse-ear cress</name>
    <dbReference type="NCBI Taxonomy" id="3702"/>
    <lineage>
        <taxon>Eukaryota</taxon>
        <taxon>Viridiplantae</taxon>
        <taxon>Streptophyta</taxon>
        <taxon>Embryophyta</taxon>
        <taxon>Tracheophyta</taxon>
        <taxon>Spermatophyta</taxon>
        <taxon>Magnoliopsida</taxon>
        <taxon>eudicotyledons</taxon>
        <taxon>Gunneridae</taxon>
        <taxon>Pentapetalae</taxon>
        <taxon>rosids</taxon>
        <taxon>malvids</taxon>
        <taxon>Brassicales</taxon>
        <taxon>Brassicaceae</taxon>
        <taxon>Camelineae</taxon>
        <taxon>Arabidopsis</taxon>
    </lineage>
</organism>
<name>A0A178W1V4_ARATH</name>
<accession>A0A178W1V4</accession>
<dbReference type="EMBL" id="LUHQ01000001">
    <property type="protein sequence ID" value="OAP12064.1"/>
    <property type="molecule type" value="Genomic_DNA"/>
</dbReference>
<dbReference type="AlphaFoldDB" id="A0A178W1V4"/>
<comment type="caution">
    <text evidence="1">The sequence shown here is derived from an EMBL/GenBank/DDBJ whole genome shotgun (WGS) entry which is preliminary data.</text>
</comment>
<protein>
    <submittedName>
        <fullName evidence="1">Uncharacterized protein</fullName>
    </submittedName>
</protein>
<gene>
    <name evidence="1" type="ordered locus">AXX17_At1g12390</name>
</gene>
<dbReference type="Proteomes" id="UP000078284">
    <property type="component" value="Chromosome 1"/>
</dbReference>